<keyword evidence="5" id="KW-0663">Pyridoxal phosphate</keyword>
<reference evidence="11 12" key="1">
    <citation type="submission" date="2016-07" db="EMBL/GenBank/DDBJ databases">
        <authorList>
            <person name="Townsley L."/>
            <person name="Shank E.A."/>
        </authorList>
    </citation>
    <scope>NUCLEOTIDE SEQUENCE [LARGE SCALE GENOMIC DNA]</scope>
    <source>
        <strain evidence="11 12">CH01</strain>
    </source>
</reference>
<evidence type="ECO:0000256" key="5">
    <source>
        <dbReference type="ARBA" id="ARBA00022898"/>
    </source>
</evidence>
<comment type="catalytic activity">
    <reaction evidence="8">
        <text>(sulfur carrier)-H + L-cysteine = (sulfur carrier)-SH + L-alanine</text>
        <dbReference type="Rhea" id="RHEA:43892"/>
        <dbReference type="Rhea" id="RHEA-COMP:14737"/>
        <dbReference type="Rhea" id="RHEA-COMP:14739"/>
        <dbReference type="ChEBI" id="CHEBI:29917"/>
        <dbReference type="ChEBI" id="CHEBI:35235"/>
        <dbReference type="ChEBI" id="CHEBI:57972"/>
        <dbReference type="ChEBI" id="CHEBI:64428"/>
        <dbReference type="EC" id="2.8.1.7"/>
    </reaction>
</comment>
<comment type="caution">
    <text evidence="11">The sequence shown here is derived from an EMBL/GenBank/DDBJ whole genome shotgun (WGS) entry which is preliminary data.</text>
</comment>
<dbReference type="RefSeq" id="WP_069034267.1">
    <property type="nucleotide sequence ID" value="NZ_MDKC01000023.1"/>
</dbReference>
<evidence type="ECO:0000256" key="4">
    <source>
        <dbReference type="ARBA" id="ARBA00022723"/>
    </source>
</evidence>
<evidence type="ECO:0000256" key="8">
    <source>
        <dbReference type="ARBA" id="ARBA00050776"/>
    </source>
</evidence>
<feature type="domain" description="Aminotransferase class V" evidence="10">
    <location>
        <begin position="3"/>
        <end position="369"/>
    </location>
</feature>
<keyword evidence="4" id="KW-0479">Metal-binding</keyword>
<dbReference type="PIRSF" id="PIRSF005572">
    <property type="entry name" value="NifS"/>
    <property type="match status" value="1"/>
</dbReference>
<proteinExistence type="inferred from homology"/>
<dbReference type="PANTHER" id="PTHR11601:SF34">
    <property type="entry name" value="CYSTEINE DESULFURASE"/>
    <property type="match status" value="1"/>
</dbReference>
<comment type="similarity">
    <text evidence="2">Belongs to the class-V pyridoxal-phosphate-dependent aminotransferase family. NifS/IscS subfamily.</text>
</comment>
<sequence length="374" mass="41322">MLYLDNSATTPIHPEVKDAMLPYLLEEFGNPSSKYYTLAENAKYAVENSRKHIANLLGCDTDDIIFTSGSTESNNMILKGIAEYHGISENKHIITSRTEHPSVLEVCEYLHSKGFKISYLDVDQFGRIKLDELEELLQTVPTLLVSLIWGNNELGSLNPMDDIQKLCQKYKVFLHTDATQVVGKIEVSLNDLEGINFLSCSAHKFHGPKGVGVAVLRKDSLGLPIPITPLLHGGGQEKNYRSGTLAVHNIVGMGKAAEITLKNLKCNIEKLNSLENALKDILIKKFGNSIIFNNDTEQKIPGILNVQFVGINNEILVKKLAPYIAVSTGSACSSSKPSHVLQAIGLSLNEIRNTIRFSISSLLKQEDFKIFNDL</sequence>
<dbReference type="PANTHER" id="PTHR11601">
    <property type="entry name" value="CYSTEINE DESULFURYLASE FAMILY MEMBER"/>
    <property type="match status" value="1"/>
</dbReference>
<dbReference type="EMBL" id="MDKC01000023">
    <property type="protein sequence ID" value="ODG91507.1"/>
    <property type="molecule type" value="Genomic_DNA"/>
</dbReference>
<dbReference type="InterPro" id="IPR015424">
    <property type="entry name" value="PyrdxlP-dep_Trfase"/>
</dbReference>
<evidence type="ECO:0000313" key="12">
    <source>
        <dbReference type="Proteomes" id="UP000094580"/>
    </source>
</evidence>
<name>A0ABX2ZQ14_9BACI</name>
<evidence type="ECO:0000259" key="10">
    <source>
        <dbReference type="Pfam" id="PF00266"/>
    </source>
</evidence>
<keyword evidence="9" id="KW-0175">Coiled coil</keyword>
<dbReference type="InterPro" id="IPR016454">
    <property type="entry name" value="Cysteine_dSase"/>
</dbReference>
<evidence type="ECO:0000256" key="3">
    <source>
        <dbReference type="ARBA" id="ARBA00022679"/>
    </source>
</evidence>
<evidence type="ECO:0000256" key="2">
    <source>
        <dbReference type="ARBA" id="ARBA00006490"/>
    </source>
</evidence>
<evidence type="ECO:0000256" key="9">
    <source>
        <dbReference type="SAM" id="Coils"/>
    </source>
</evidence>
<evidence type="ECO:0000313" key="11">
    <source>
        <dbReference type="EMBL" id="ODG91507.1"/>
    </source>
</evidence>
<dbReference type="InterPro" id="IPR000192">
    <property type="entry name" value="Aminotrans_V_dom"/>
</dbReference>
<dbReference type="Proteomes" id="UP000094580">
    <property type="component" value="Unassembled WGS sequence"/>
</dbReference>
<comment type="cofactor">
    <cofactor evidence="1">
        <name>pyridoxal 5'-phosphate</name>
        <dbReference type="ChEBI" id="CHEBI:597326"/>
    </cofactor>
</comment>
<accession>A0ABX2ZQ14</accession>
<dbReference type="Gene3D" id="3.40.640.10">
    <property type="entry name" value="Type I PLP-dependent aspartate aminotransferase-like (Major domain)"/>
    <property type="match status" value="1"/>
</dbReference>
<dbReference type="Pfam" id="PF00266">
    <property type="entry name" value="Aminotran_5"/>
    <property type="match status" value="1"/>
</dbReference>
<dbReference type="InterPro" id="IPR015421">
    <property type="entry name" value="PyrdxlP-dep_Trfase_major"/>
</dbReference>
<organism evidence="11 12">
    <name type="scientific">Gottfriedia luciferensis</name>
    <dbReference type="NCBI Taxonomy" id="178774"/>
    <lineage>
        <taxon>Bacteria</taxon>
        <taxon>Bacillati</taxon>
        <taxon>Bacillota</taxon>
        <taxon>Bacilli</taxon>
        <taxon>Bacillales</taxon>
        <taxon>Bacillaceae</taxon>
        <taxon>Gottfriedia</taxon>
    </lineage>
</organism>
<gene>
    <name evidence="11" type="ORF">BED47_07590</name>
</gene>
<protein>
    <submittedName>
        <fullName evidence="11">Cysteine desulfurase DndA</fullName>
    </submittedName>
</protein>
<keyword evidence="6" id="KW-0408">Iron</keyword>
<dbReference type="InterPro" id="IPR015422">
    <property type="entry name" value="PyrdxlP-dep_Trfase_small"/>
</dbReference>
<keyword evidence="12" id="KW-1185">Reference proteome</keyword>
<evidence type="ECO:0000256" key="1">
    <source>
        <dbReference type="ARBA" id="ARBA00001933"/>
    </source>
</evidence>
<evidence type="ECO:0000256" key="6">
    <source>
        <dbReference type="ARBA" id="ARBA00023004"/>
    </source>
</evidence>
<keyword evidence="3" id="KW-0808">Transferase</keyword>
<feature type="coiled-coil region" evidence="9">
    <location>
        <begin position="254"/>
        <end position="281"/>
    </location>
</feature>
<dbReference type="SUPFAM" id="SSF53383">
    <property type="entry name" value="PLP-dependent transferases"/>
    <property type="match status" value="1"/>
</dbReference>
<evidence type="ECO:0000256" key="7">
    <source>
        <dbReference type="ARBA" id="ARBA00023014"/>
    </source>
</evidence>
<keyword evidence="7" id="KW-0411">Iron-sulfur</keyword>
<dbReference type="Gene3D" id="3.90.1150.10">
    <property type="entry name" value="Aspartate Aminotransferase, domain 1"/>
    <property type="match status" value="1"/>
</dbReference>